<name>A0A9W6U3W5_9STRA</name>
<sequence length="129" mass="14190">MGLNTRRQNFKCISDDSSRTETLDGIQYQIHTQPPDVVHIKLRDQSDTPLFTSLPTRNTPILPRTEKGVKVDMTSRTSITINQVPLILAFSRFNYGENGAGSAKAFDTCPKSGRWTASGVWTSVSASAS</sequence>
<gene>
    <name evidence="1" type="ORF">Pfra01_000456200</name>
</gene>
<evidence type="ECO:0000313" key="1">
    <source>
        <dbReference type="EMBL" id="GMF25476.1"/>
    </source>
</evidence>
<dbReference type="EMBL" id="BSXT01000361">
    <property type="protein sequence ID" value="GMF25476.1"/>
    <property type="molecule type" value="Genomic_DNA"/>
</dbReference>
<dbReference type="Proteomes" id="UP001165121">
    <property type="component" value="Unassembled WGS sequence"/>
</dbReference>
<comment type="caution">
    <text evidence="1">The sequence shown here is derived from an EMBL/GenBank/DDBJ whole genome shotgun (WGS) entry which is preliminary data.</text>
</comment>
<reference evidence="1" key="1">
    <citation type="submission" date="2023-04" db="EMBL/GenBank/DDBJ databases">
        <title>Phytophthora fragariaefolia NBRC 109709.</title>
        <authorList>
            <person name="Ichikawa N."/>
            <person name="Sato H."/>
            <person name="Tonouchi N."/>
        </authorList>
    </citation>
    <scope>NUCLEOTIDE SEQUENCE</scope>
    <source>
        <strain evidence="1">NBRC 109709</strain>
    </source>
</reference>
<organism evidence="1 2">
    <name type="scientific">Phytophthora fragariaefolia</name>
    <dbReference type="NCBI Taxonomy" id="1490495"/>
    <lineage>
        <taxon>Eukaryota</taxon>
        <taxon>Sar</taxon>
        <taxon>Stramenopiles</taxon>
        <taxon>Oomycota</taxon>
        <taxon>Peronosporomycetes</taxon>
        <taxon>Peronosporales</taxon>
        <taxon>Peronosporaceae</taxon>
        <taxon>Phytophthora</taxon>
    </lineage>
</organism>
<protein>
    <submittedName>
        <fullName evidence="1">Unnamed protein product</fullName>
    </submittedName>
</protein>
<dbReference type="AlphaFoldDB" id="A0A9W6U3W5"/>
<accession>A0A9W6U3W5</accession>
<evidence type="ECO:0000313" key="2">
    <source>
        <dbReference type="Proteomes" id="UP001165121"/>
    </source>
</evidence>
<proteinExistence type="predicted"/>
<keyword evidence="2" id="KW-1185">Reference proteome</keyword>